<name>A0ABS3D1W5_9ALTE</name>
<dbReference type="InterPro" id="IPR036188">
    <property type="entry name" value="FAD/NAD-bd_sf"/>
</dbReference>
<dbReference type="InterPro" id="IPR006076">
    <property type="entry name" value="FAD-dep_OxRdtase"/>
</dbReference>
<gene>
    <name evidence="4" type="ORF">J0A65_26040</name>
</gene>
<evidence type="ECO:0000256" key="2">
    <source>
        <dbReference type="SAM" id="Phobius"/>
    </source>
</evidence>
<evidence type="ECO:0000259" key="3">
    <source>
        <dbReference type="Pfam" id="PF01266"/>
    </source>
</evidence>
<sequence length="33" mass="3327">MKGLPIAIVGAGTAGLATAIFLARQGFAVRLLE</sequence>
<keyword evidence="2" id="KW-1133">Transmembrane helix</keyword>
<keyword evidence="5" id="KW-1185">Reference proteome</keyword>
<dbReference type="Gene3D" id="3.50.50.60">
    <property type="entry name" value="FAD/NAD(P)-binding domain"/>
    <property type="match status" value="1"/>
</dbReference>
<evidence type="ECO:0000313" key="5">
    <source>
        <dbReference type="Proteomes" id="UP000663992"/>
    </source>
</evidence>
<dbReference type="SUPFAM" id="SSF51971">
    <property type="entry name" value="Nucleotide-binding domain"/>
    <property type="match status" value="1"/>
</dbReference>
<reference evidence="4 5" key="1">
    <citation type="submission" date="2021-03" db="EMBL/GenBank/DDBJ databases">
        <title>novel species isolated from a fishpond in China.</title>
        <authorList>
            <person name="Lu H."/>
            <person name="Cai Z."/>
        </authorList>
    </citation>
    <scope>NUCLEOTIDE SEQUENCE [LARGE SCALE GENOMIC DNA]</scope>
    <source>
        <strain evidence="4 5">Y57</strain>
    </source>
</reference>
<feature type="non-terminal residue" evidence="4">
    <location>
        <position position="33"/>
    </location>
</feature>
<comment type="caution">
    <text evidence="4">The sequence shown here is derived from an EMBL/GenBank/DDBJ whole genome shotgun (WGS) entry which is preliminary data.</text>
</comment>
<protein>
    <submittedName>
        <fullName evidence="4">NAD(P)-binding protein</fullName>
    </submittedName>
</protein>
<feature type="domain" description="FAD dependent oxidoreductase" evidence="3">
    <location>
        <begin position="6"/>
        <end position="33"/>
    </location>
</feature>
<evidence type="ECO:0000313" key="4">
    <source>
        <dbReference type="EMBL" id="MBN7823354.1"/>
    </source>
</evidence>
<keyword evidence="1" id="KW-0560">Oxidoreductase</keyword>
<keyword evidence="2" id="KW-0472">Membrane</keyword>
<dbReference type="Pfam" id="PF01266">
    <property type="entry name" value="DAO"/>
    <property type="match status" value="1"/>
</dbReference>
<organism evidence="4 5">
    <name type="scientific">Bowmanella yangjiangensis</name>
    <dbReference type="NCBI Taxonomy" id="2811230"/>
    <lineage>
        <taxon>Bacteria</taxon>
        <taxon>Pseudomonadati</taxon>
        <taxon>Pseudomonadota</taxon>
        <taxon>Gammaproteobacteria</taxon>
        <taxon>Alteromonadales</taxon>
        <taxon>Alteromonadaceae</taxon>
        <taxon>Bowmanella</taxon>
    </lineage>
</organism>
<dbReference type="EMBL" id="JAFKCS010000638">
    <property type="protein sequence ID" value="MBN7823354.1"/>
    <property type="molecule type" value="Genomic_DNA"/>
</dbReference>
<evidence type="ECO:0000256" key="1">
    <source>
        <dbReference type="ARBA" id="ARBA00023002"/>
    </source>
</evidence>
<accession>A0ABS3D1W5</accession>
<proteinExistence type="predicted"/>
<feature type="transmembrane region" description="Helical" evidence="2">
    <location>
        <begin position="6"/>
        <end position="23"/>
    </location>
</feature>
<keyword evidence="2" id="KW-0812">Transmembrane</keyword>
<dbReference type="Proteomes" id="UP000663992">
    <property type="component" value="Unassembled WGS sequence"/>
</dbReference>